<organism evidence="2 3">
    <name type="scientific">Litoribrevibacter euphylliae</name>
    <dbReference type="NCBI Taxonomy" id="1834034"/>
    <lineage>
        <taxon>Bacteria</taxon>
        <taxon>Pseudomonadati</taxon>
        <taxon>Pseudomonadota</taxon>
        <taxon>Gammaproteobacteria</taxon>
        <taxon>Oceanospirillales</taxon>
        <taxon>Oceanospirillaceae</taxon>
        <taxon>Litoribrevibacter</taxon>
    </lineage>
</organism>
<keyword evidence="2" id="KW-0378">Hydrolase</keyword>
<dbReference type="InterPro" id="IPR050491">
    <property type="entry name" value="AmpC-like"/>
</dbReference>
<dbReference type="Proteomes" id="UP001595476">
    <property type="component" value="Unassembled WGS sequence"/>
</dbReference>
<dbReference type="PANTHER" id="PTHR46825:SF9">
    <property type="entry name" value="BETA-LACTAMASE-RELATED DOMAIN-CONTAINING PROTEIN"/>
    <property type="match status" value="1"/>
</dbReference>
<proteinExistence type="predicted"/>
<protein>
    <submittedName>
        <fullName evidence="2">Serine hydrolase domain-containing protein</fullName>
        <ecNumber evidence="2">3.-.-.-</ecNumber>
    </submittedName>
</protein>
<sequence>MRHLISELEQRMRIRRIPGVSIRIALGNSEIFEHTLGVSDLTSQIPMTEDHLFRVGCLTKPIIAYAILMLSEQGLVHLDDPTSDYIDKLKNTPDYQNVTISHLLCHSSGMVRGDYPLQAQSDNEVLNKIQQSKRLFNAGEDYKYSNWGYFLLGKIIEKVTGVPPEIYLDQTVFKPHRMLNSSLSETSVAHKKLSTGYWKGWRFGCPDLNTPSTVCPYTPLPVSAGGMISNTQDYLNWLKSLVSLSSTYEGRIQKVHKLMLSLQQPKAGKQKARNKFSCFGLFAEIIDGKTFYFFPGSSSGFSGFIFLLPEIKLTGIALCNHGTCNSELKDMLFQICHHLLGDDVPNFGYQLPKLNITAFNQQGDKAELKGDDDSIPKLTLGNHRINLYPHSANCYYLLDQYSQNQMLRISGSKKNKFKLKLGNDEFKQQFNDSVSVTNDTRLKASGLTESQISDSEQHFKELTGYYHYESFGKVEVILRSNSLYLSYGVVYETLLVPKTPLCFRQKSGPCRYESVQFLQAPDTNEIFAFIMNGMVFRKEPSSRCISSKEDELELQGACH</sequence>
<evidence type="ECO:0000259" key="1">
    <source>
        <dbReference type="Pfam" id="PF00144"/>
    </source>
</evidence>
<keyword evidence="3" id="KW-1185">Reference proteome</keyword>
<dbReference type="GO" id="GO:0016787">
    <property type="term" value="F:hydrolase activity"/>
    <property type="evidence" value="ECO:0007669"/>
    <property type="project" value="UniProtKB-KW"/>
</dbReference>
<accession>A0ABV7HNI4</accession>
<dbReference type="Gene3D" id="3.40.710.10">
    <property type="entry name" value="DD-peptidase/beta-lactamase superfamily"/>
    <property type="match status" value="1"/>
</dbReference>
<feature type="domain" description="Beta-lactamase-related" evidence="1">
    <location>
        <begin position="8"/>
        <end position="323"/>
    </location>
</feature>
<evidence type="ECO:0000313" key="2">
    <source>
        <dbReference type="EMBL" id="MFC3153217.1"/>
    </source>
</evidence>
<dbReference type="SUPFAM" id="SSF56601">
    <property type="entry name" value="beta-lactamase/transpeptidase-like"/>
    <property type="match status" value="1"/>
</dbReference>
<gene>
    <name evidence="2" type="ORF">ACFOEK_19415</name>
</gene>
<dbReference type="Pfam" id="PF00144">
    <property type="entry name" value="Beta-lactamase"/>
    <property type="match status" value="1"/>
</dbReference>
<dbReference type="InterPro" id="IPR012338">
    <property type="entry name" value="Beta-lactam/transpept-like"/>
</dbReference>
<dbReference type="EC" id="3.-.-.-" evidence="2"/>
<dbReference type="RefSeq" id="WP_386723141.1">
    <property type="nucleotide sequence ID" value="NZ_JBHRSZ010000009.1"/>
</dbReference>
<comment type="caution">
    <text evidence="2">The sequence shown here is derived from an EMBL/GenBank/DDBJ whole genome shotgun (WGS) entry which is preliminary data.</text>
</comment>
<reference evidence="3" key="1">
    <citation type="journal article" date="2019" name="Int. J. Syst. Evol. Microbiol.">
        <title>The Global Catalogue of Microorganisms (GCM) 10K type strain sequencing project: providing services to taxonomists for standard genome sequencing and annotation.</title>
        <authorList>
            <consortium name="The Broad Institute Genomics Platform"/>
            <consortium name="The Broad Institute Genome Sequencing Center for Infectious Disease"/>
            <person name="Wu L."/>
            <person name="Ma J."/>
        </authorList>
    </citation>
    <scope>NUCLEOTIDE SEQUENCE [LARGE SCALE GENOMIC DNA]</scope>
    <source>
        <strain evidence="3">KCTC 52438</strain>
    </source>
</reference>
<dbReference type="InterPro" id="IPR001466">
    <property type="entry name" value="Beta-lactam-related"/>
</dbReference>
<dbReference type="EMBL" id="JBHRSZ010000009">
    <property type="protein sequence ID" value="MFC3153217.1"/>
    <property type="molecule type" value="Genomic_DNA"/>
</dbReference>
<name>A0ABV7HNI4_9GAMM</name>
<dbReference type="PANTHER" id="PTHR46825">
    <property type="entry name" value="D-ALANYL-D-ALANINE-CARBOXYPEPTIDASE/ENDOPEPTIDASE AMPH"/>
    <property type="match status" value="1"/>
</dbReference>
<evidence type="ECO:0000313" key="3">
    <source>
        <dbReference type="Proteomes" id="UP001595476"/>
    </source>
</evidence>